<dbReference type="Pfam" id="PF01856">
    <property type="entry name" value="HP_OMP"/>
    <property type="match status" value="1"/>
</dbReference>
<accession>A0A3D8J2U7</accession>
<keyword evidence="3" id="KW-1185">Reference proteome</keyword>
<proteinExistence type="predicted"/>
<protein>
    <recommendedName>
        <fullName evidence="4">Outer membrane beta-barrel protein</fullName>
    </recommendedName>
</protein>
<dbReference type="InterPro" id="IPR002718">
    <property type="entry name" value="OMP_Helicobacter"/>
</dbReference>
<evidence type="ECO:0000313" key="3">
    <source>
        <dbReference type="Proteomes" id="UP000257045"/>
    </source>
</evidence>
<dbReference type="EMBL" id="NXLV01000002">
    <property type="protein sequence ID" value="RDU71862.1"/>
    <property type="molecule type" value="Genomic_DNA"/>
</dbReference>
<evidence type="ECO:0000313" key="2">
    <source>
        <dbReference type="EMBL" id="RDU71862.1"/>
    </source>
</evidence>
<dbReference type="RefSeq" id="WP_115569072.1">
    <property type="nucleotide sequence ID" value="NZ_NXLV01000002.1"/>
</dbReference>
<dbReference type="AlphaFoldDB" id="A0A3D8J2U7"/>
<reference evidence="2 3" key="1">
    <citation type="submission" date="2018-04" db="EMBL/GenBank/DDBJ databases">
        <title>Novel Campyloabacter and Helicobacter Species and Strains.</title>
        <authorList>
            <person name="Mannion A.J."/>
            <person name="Shen Z."/>
            <person name="Fox J.G."/>
        </authorList>
    </citation>
    <scope>NUCLEOTIDE SEQUENCE [LARGE SCALE GENOMIC DNA]</scope>
    <source>
        <strain evidence="2 3">MIT 04-9366</strain>
    </source>
</reference>
<dbReference type="Proteomes" id="UP000257045">
    <property type="component" value="Unassembled WGS sequence"/>
</dbReference>
<gene>
    <name evidence="2" type="ORF">CQA58_02125</name>
</gene>
<sequence>MKKKLFALLLASASLFSVAQARFYIGVDGAYTSQGLPAIQEKGKGIEFHTISPSGLKDLIKNGSGGYSVGVVLGSESFWGKYFGMRWGIGAGYASVKIKEKNNGETTKTPIDTLTSEISVDMMVNFVNTGSFSFGVFGGVGAEYQYVLNNGDPKKHALDFVGRTGLSTLLGGHHRMEVFAKLPFASMSSKFSSGDSNAFLYKMSKVSFGASYKFVF</sequence>
<organism evidence="2 3">
    <name type="scientific">Helicobacter brantae</name>
    <dbReference type="NCBI Taxonomy" id="375927"/>
    <lineage>
        <taxon>Bacteria</taxon>
        <taxon>Pseudomonadati</taxon>
        <taxon>Campylobacterota</taxon>
        <taxon>Epsilonproteobacteria</taxon>
        <taxon>Campylobacterales</taxon>
        <taxon>Helicobacteraceae</taxon>
        <taxon>Helicobacter</taxon>
    </lineage>
</organism>
<name>A0A3D8J2U7_9HELI</name>
<comment type="caution">
    <text evidence="2">The sequence shown here is derived from an EMBL/GenBank/DDBJ whole genome shotgun (WGS) entry which is preliminary data.</text>
</comment>
<feature type="chain" id="PRO_5017545883" description="Outer membrane beta-barrel protein" evidence="1">
    <location>
        <begin position="22"/>
        <end position="216"/>
    </location>
</feature>
<evidence type="ECO:0000256" key="1">
    <source>
        <dbReference type="SAM" id="SignalP"/>
    </source>
</evidence>
<feature type="signal peptide" evidence="1">
    <location>
        <begin position="1"/>
        <end position="21"/>
    </location>
</feature>
<evidence type="ECO:0008006" key="4">
    <source>
        <dbReference type="Google" id="ProtNLM"/>
    </source>
</evidence>
<keyword evidence="1" id="KW-0732">Signal</keyword>
<dbReference type="OrthoDB" id="5329973at2"/>